<keyword evidence="3" id="KW-1185">Reference proteome</keyword>
<dbReference type="Pfam" id="PF00132">
    <property type="entry name" value="Hexapep"/>
    <property type="match status" value="1"/>
</dbReference>
<dbReference type="RefSeq" id="WP_370717302.1">
    <property type="nucleotide sequence ID" value="NZ_JBGGTQ010000002.1"/>
</dbReference>
<dbReference type="Gene3D" id="2.160.10.10">
    <property type="entry name" value="Hexapeptide repeat proteins"/>
    <property type="match status" value="1"/>
</dbReference>
<dbReference type="InterPro" id="IPR051159">
    <property type="entry name" value="Hexapeptide_acetyltransf"/>
</dbReference>
<dbReference type="EMBL" id="JBGGTQ010000002">
    <property type="protein sequence ID" value="MEZ0491247.1"/>
    <property type="molecule type" value="Genomic_DNA"/>
</dbReference>
<evidence type="ECO:0000313" key="2">
    <source>
        <dbReference type="EMBL" id="MEZ0491247.1"/>
    </source>
</evidence>
<accession>A0ABV4I213</accession>
<dbReference type="InterPro" id="IPR011004">
    <property type="entry name" value="Trimer_LpxA-like_sf"/>
</dbReference>
<dbReference type="PANTHER" id="PTHR23416">
    <property type="entry name" value="SIALIC ACID SYNTHASE-RELATED"/>
    <property type="match status" value="1"/>
</dbReference>
<gene>
    <name evidence="2" type="ORF">AB2L28_03245</name>
</gene>
<evidence type="ECO:0000313" key="3">
    <source>
        <dbReference type="Proteomes" id="UP001566476"/>
    </source>
</evidence>
<reference evidence="2 3" key="1">
    <citation type="submission" date="2024-07" db="EMBL/GenBank/DDBJ databases">
        <authorList>
            <person name="Thanompreechachai J."/>
            <person name="Duangmal K."/>
        </authorList>
    </citation>
    <scope>NUCLEOTIDE SEQUENCE [LARGE SCALE GENOMIC DNA]</scope>
    <source>
        <strain evidence="2 3">TBRC 1896</strain>
    </source>
</reference>
<evidence type="ECO:0000256" key="1">
    <source>
        <dbReference type="SAM" id="MobiDB-lite"/>
    </source>
</evidence>
<comment type="caution">
    <text evidence="2">The sequence shown here is derived from an EMBL/GenBank/DDBJ whole genome shotgun (WGS) entry which is preliminary data.</text>
</comment>
<sequence length="207" mass="21789">MTTTRRAWGRLGRRARFLAAEAAHPALRGTPMAIGPRTRLEMGSAATFDRGLRCAIAGDSTFHVEGHLRWGDDVFVNTGAFLSVFESLTVGDRCRLGERVSIHDEDHVFEPVGADRGTYRTSPVVIEDDVWIGAGAIVLRGSRIGAGSVVAAGAVVRGAFPSGSLIAGVPARVVRTLTSPTEGGRAPHDQPSLGEAPTDSPGHVRSA</sequence>
<feature type="region of interest" description="Disordered" evidence="1">
    <location>
        <begin position="179"/>
        <end position="207"/>
    </location>
</feature>
<proteinExistence type="predicted"/>
<dbReference type="CDD" id="cd04647">
    <property type="entry name" value="LbH_MAT_like"/>
    <property type="match status" value="1"/>
</dbReference>
<dbReference type="Proteomes" id="UP001566476">
    <property type="component" value="Unassembled WGS sequence"/>
</dbReference>
<organism evidence="2 3">
    <name type="scientific">Kineococcus mangrovi</name>
    <dbReference type="NCBI Taxonomy" id="1660183"/>
    <lineage>
        <taxon>Bacteria</taxon>
        <taxon>Bacillati</taxon>
        <taxon>Actinomycetota</taxon>
        <taxon>Actinomycetes</taxon>
        <taxon>Kineosporiales</taxon>
        <taxon>Kineosporiaceae</taxon>
        <taxon>Kineococcus</taxon>
    </lineage>
</organism>
<name>A0ABV4I213_9ACTN</name>
<protein>
    <submittedName>
        <fullName evidence="2">DapH/DapD/GlmU-related protein</fullName>
    </submittedName>
</protein>
<dbReference type="InterPro" id="IPR001451">
    <property type="entry name" value="Hexapep"/>
</dbReference>
<dbReference type="SUPFAM" id="SSF51161">
    <property type="entry name" value="Trimeric LpxA-like enzymes"/>
    <property type="match status" value="1"/>
</dbReference>